<dbReference type="Proteomes" id="UP000663824">
    <property type="component" value="Unassembled WGS sequence"/>
</dbReference>
<evidence type="ECO:0008006" key="8">
    <source>
        <dbReference type="Google" id="ProtNLM"/>
    </source>
</evidence>
<dbReference type="InterPro" id="IPR038717">
    <property type="entry name" value="Tc1-like_DDE_dom"/>
</dbReference>
<dbReference type="Gene3D" id="1.10.10.10">
    <property type="entry name" value="Winged helix-like DNA-binding domain superfamily/Winged helix DNA-binding domain"/>
    <property type="match status" value="1"/>
</dbReference>
<dbReference type="Proteomes" id="UP000681720">
    <property type="component" value="Unassembled WGS sequence"/>
</dbReference>
<evidence type="ECO:0000313" key="5">
    <source>
        <dbReference type="EMBL" id="CAF4009962.1"/>
    </source>
</evidence>
<feature type="domain" description="Transposase Tc1-like" evidence="1">
    <location>
        <begin position="71"/>
        <end position="142"/>
    </location>
</feature>
<dbReference type="GO" id="GO:0003677">
    <property type="term" value="F:DNA binding"/>
    <property type="evidence" value="ECO:0007669"/>
    <property type="project" value="InterPro"/>
</dbReference>
<dbReference type="InterPro" id="IPR009057">
    <property type="entry name" value="Homeodomain-like_sf"/>
</dbReference>
<dbReference type="PANTHER" id="PTHR23022">
    <property type="entry name" value="TRANSPOSABLE ELEMENT-RELATED"/>
    <property type="match status" value="1"/>
</dbReference>
<dbReference type="EMBL" id="CAJOBJ010319947">
    <property type="protein sequence ID" value="CAF5170902.1"/>
    <property type="molecule type" value="Genomic_DNA"/>
</dbReference>
<dbReference type="SUPFAM" id="SSF46689">
    <property type="entry name" value="Homeodomain-like"/>
    <property type="match status" value="1"/>
</dbReference>
<evidence type="ECO:0000259" key="2">
    <source>
        <dbReference type="Pfam" id="PF13358"/>
    </source>
</evidence>
<dbReference type="InterPro" id="IPR036397">
    <property type="entry name" value="RNaseH_sf"/>
</dbReference>
<dbReference type="AlphaFoldDB" id="A0A816FBP3"/>
<dbReference type="InterPro" id="IPR052338">
    <property type="entry name" value="Transposase_5"/>
</dbReference>
<dbReference type="Pfam" id="PF01498">
    <property type="entry name" value="HTH_Tnp_Tc3_2"/>
    <property type="match status" value="1"/>
</dbReference>
<dbReference type="Proteomes" id="UP000663834">
    <property type="component" value="Unassembled WGS sequence"/>
</dbReference>
<dbReference type="InterPro" id="IPR036388">
    <property type="entry name" value="WH-like_DNA-bd_sf"/>
</dbReference>
<dbReference type="Pfam" id="PF13358">
    <property type="entry name" value="DDE_3"/>
    <property type="match status" value="1"/>
</dbReference>
<accession>A0A816FBP3</accession>
<dbReference type="GO" id="GO:0015074">
    <property type="term" value="P:DNA integration"/>
    <property type="evidence" value="ECO:0007669"/>
    <property type="project" value="InterPro"/>
</dbReference>
<dbReference type="PANTHER" id="PTHR23022:SF135">
    <property type="entry name" value="SI:DKEY-77F5.3"/>
    <property type="match status" value="1"/>
</dbReference>
<comment type="caution">
    <text evidence="3">The sequence shown here is derived from an EMBL/GenBank/DDBJ whole genome shotgun (WGS) entry which is preliminary data.</text>
</comment>
<evidence type="ECO:0000313" key="6">
    <source>
        <dbReference type="EMBL" id="CAF5170902.1"/>
    </source>
</evidence>
<dbReference type="EMBL" id="CAJOBI010004687">
    <property type="protein sequence ID" value="CAF4009962.1"/>
    <property type="molecule type" value="Genomic_DNA"/>
</dbReference>
<feature type="domain" description="Tc1-like transposase DDE" evidence="2">
    <location>
        <begin position="152"/>
        <end position="304"/>
    </location>
</feature>
<evidence type="ECO:0000313" key="7">
    <source>
        <dbReference type="Proteomes" id="UP000663834"/>
    </source>
</evidence>
<reference evidence="3" key="1">
    <citation type="submission" date="2021-02" db="EMBL/GenBank/DDBJ databases">
        <authorList>
            <person name="Nowell W R."/>
        </authorList>
    </citation>
    <scope>NUCLEOTIDE SEQUENCE</scope>
</reference>
<evidence type="ECO:0000313" key="4">
    <source>
        <dbReference type="EMBL" id="CAF1921429.1"/>
    </source>
</evidence>
<proteinExistence type="predicted"/>
<sequence>MAPTKRKEFSHDLREVVIKRYLNGDSERDIARDLLISRNTVHYMIAKYKSTKCIGNLIGRGRKRKTTAHVDRVIQRKIKTNRRKSALAVKIELQTELNITVSESTISRRAHEIGLYGRVARKKPLVTKANRGKRVQYARKYREKPLSFWNNVLWSDESKFNLFGSDGKVMVWRTLKEEYNSTCIVPTVKHGGGNVKCWGCFSASGVGNLVFIDGNMTGEMYRTILDNNLLQSVEKLKMDNEWTFQHDNDPKHRAAIVNNWLNRNGIERLEWPSFSPDLNPIEHLWDEIERRMKKEQPKNEKELKESLTRVWKEVEKKVLKKLVDSVPNRLNEVIRMKGGPTRY</sequence>
<evidence type="ECO:0000259" key="1">
    <source>
        <dbReference type="Pfam" id="PF01498"/>
    </source>
</evidence>
<dbReference type="InterPro" id="IPR002492">
    <property type="entry name" value="Transposase_Tc1-like"/>
</dbReference>
<protein>
    <recommendedName>
        <fullName evidence="8">Transposase</fullName>
    </recommendedName>
</protein>
<evidence type="ECO:0000313" key="3">
    <source>
        <dbReference type="EMBL" id="CAF1658298.1"/>
    </source>
</evidence>
<dbReference type="Proteomes" id="UP000676336">
    <property type="component" value="Unassembled WGS sequence"/>
</dbReference>
<name>A0A816FBP3_9BILA</name>
<dbReference type="Gene3D" id="3.30.420.10">
    <property type="entry name" value="Ribonuclease H-like superfamily/Ribonuclease H"/>
    <property type="match status" value="1"/>
</dbReference>
<dbReference type="GO" id="GO:0006313">
    <property type="term" value="P:DNA transposition"/>
    <property type="evidence" value="ECO:0007669"/>
    <property type="project" value="InterPro"/>
</dbReference>
<dbReference type="OrthoDB" id="4843387at2759"/>
<organism evidence="3 7">
    <name type="scientific">Rotaria magnacalcarata</name>
    <dbReference type="NCBI Taxonomy" id="392030"/>
    <lineage>
        <taxon>Eukaryota</taxon>
        <taxon>Metazoa</taxon>
        <taxon>Spiralia</taxon>
        <taxon>Gnathifera</taxon>
        <taxon>Rotifera</taxon>
        <taxon>Eurotatoria</taxon>
        <taxon>Bdelloidea</taxon>
        <taxon>Philodinida</taxon>
        <taxon>Philodinidae</taxon>
        <taxon>Rotaria</taxon>
    </lineage>
</organism>
<dbReference type="EMBL" id="CAJNOW010017505">
    <property type="protein sequence ID" value="CAF1658298.1"/>
    <property type="molecule type" value="Genomic_DNA"/>
</dbReference>
<dbReference type="EMBL" id="CAJNRE010000140">
    <property type="protein sequence ID" value="CAF1921429.1"/>
    <property type="molecule type" value="Genomic_DNA"/>
</dbReference>
<gene>
    <name evidence="6" type="ORF">GIL414_LOCUS66827</name>
    <name evidence="3" type="ORF">KQP761_LOCUS31492</name>
    <name evidence="4" type="ORF">MBJ925_LOCUS2133</name>
    <name evidence="5" type="ORF">SMN809_LOCUS12422</name>
</gene>